<feature type="coiled-coil region" evidence="1">
    <location>
        <begin position="157"/>
        <end position="191"/>
    </location>
</feature>
<evidence type="ECO:0000313" key="3">
    <source>
        <dbReference type="EMBL" id="EDK42524.1"/>
    </source>
</evidence>
<dbReference type="OMA" id="NTTMAYS"/>
<evidence type="ECO:0000256" key="1">
    <source>
        <dbReference type="SAM" id="Coils"/>
    </source>
</evidence>
<dbReference type="OrthoDB" id="4026410at2759"/>
<dbReference type="EMBL" id="CH981524">
    <property type="protein sequence ID" value="EDK42524.1"/>
    <property type="molecule type" value="Genomic_DNA"/>
</dbReference>
<accession>A5DTL6</accession>
<organism evidence="3 4">
    <name type="scientific">Lodderomyces elongisporus (strain ATCC 11503 / CBS 2605 / JCM 1781 / NBRC 1676 / NRRL YB-4239)</name>
    <name type="common">Yeast</name>
    <name type="synonym">Saccharomyces elongisporus</name>
    <dbReference type="NCBI Taxonomy" id="379508"/>
    <lineage>
        <taxon>Eukaryota</taxon>
        <taxon>Fungi</taxon>
        <taxon>Dikarya</taxon>
        <taxon>Ascomycota</taxon>
        <taxon>Saccharomycotina</taxon>
        <taxon>Pichiomycetes</taxon>
        <taxon>Debaryomycetaceae</taxon>
        <taxon>Candida/Lodderomyces clade</taxon>
        <taxon>Lodderomyces</taxon>
    </lineage>
</organism>
<reference evidence="3 4" key="1">
    <citation type="journal article" date="2009" name="Nature">
        <title>Evolution of pathogenicity and sexual reproduction in eight Candida genomes.</title>
        <authorList>
            <person name="Butler G."/>
            <person name="Rasmussen M.D."/>
            <person name="Lin M.F."/>
            <person name="Santos M.A."/>
            <person name="Sakthikumar S."/>
            <person name="Munro C.A."/>
            <person name="Rheinbay E."/>
            <person name="Grabherr M."/>
            <person name="Forche A."/>
            <person name="Reedy J.L."/>
            <person name="Agrafioti I."/>
            <person name="Arnaud M.B."/>
            <person name="Bates S."/>
            <person name="Brown A.J."/>
            <person name="Brunke S."/>
            <person name="Costanzo M.C."/>
            <person name="Fitzpatrick D.A."/>
            <person name="de Groot P.W."/>
            <person name="Harris D."/>
            <person name="Hoyer L.L."/>
            <person name="Hube B."/>
            <person name="Klis F.M."/>
            <person name="Kodira C."/>
            <person name="Lennard N."/>
            <person name="Logue M.E."/>
            <person name="Martin R."/>
            <person name="Neiman A.M."/>
            <person name="Nikolaou E."/>
            <person name="Quail M.A."/>
            <person name="Quinn J."/>
            <person name="Santos M.C."/>
            <person name="Schmitzberger F.F."/>
            <person name="Sherlock G."/>
            <person name="Shah P."/>
            <person name="Silverstein K.A."/>
            <person name="Skrzypek M.S."/>
            <person name="Soll D."/>
            <person name="Staggs R."/>
            <person name="Stansfield I."/>
            <person name="Stumpf M.P."/>
            <person name="Sudbery P.E."/>
            <person name="Srikantha T."/>
            <person name="Zeng Q."/>
            <person name="Berman J."/>
            <person name="Berriman M."/>
            <person name="Heitman J."/>
            <person name="Gow N.A."/>
            <person name="Lorenz M.C."/>
            <person name="Birren B.W."/>
            <person name="Kellis M."/>
            <person name="Cuomo C.A."/>
        </authorList>
    </citation>
    <scope>NUCLEOTIDE SEQUENCE [LARGE SCALE GENOMIC DNA]</scope>
    <source>
        <strain evidence="4">ATCC 11503 / BCRC 21390 / CBS 2605 / JCM 1781 / NBRC 1676 / NRRL YB-4239</strain>
    </source>
</reference>
<evidence type="ECO:0000256" key="2">
    <source>
        <dbReference type="SAM" id="MobiDB-lite"/>
    </source>
</evidence>
<dbReference type="InParanoid" id="A5DTL6"/>
<dbReference type="AlphaFoldDB" id="A5DTL6"/>
<dbReference type="Proteomes" id="UP000001996">
    <property type="component" value="Unassembled WGS sequence"/>
</dbReference>
<evidence type="ECO:0008006" key="5">
    <source>
        <dbReference type="Google" id="ProtNLM"/>
    </source>
</evidence>
<evidence type="ECO:0000313" key="4">
    <source>
        <dbReference type="Proteomes" id="UP000001996"/>
    </source>
</evidence>
<sequence length="355" mass="40921">MIIRARIVLFPFPILTHSSDNYAKNKNTTMAYSYSLLKYSNFIPPIPFAPIIFNKTYSLKTKKKNINMSLLYRGAITSRLLLASPSRQLTRLVSNPLPQLSIVPRLGLTPKSREYSTAPIENAESKPKTKRTTTKTNAKPKASAIKTKAKEKKANPITQLKQAIAKEKTKLQELKKQLLTKEKEVNAAIKERKANAKKSELQQKLIKKAIKNPRKWSVNNFYSRSNNVLATLAHSEVQKLSKEEFAKWNEATDKFNEQYLSLFTSKPELGPINALNKYVAENFHSMDTTLPVSERFGILVKEYAGLSQDEKQKYKIDPEEKKKIDSLRKEWIEKRLKEYDEAIRFKKEYKYGIDE</sequence>
<dbReference type="GeneID" id="5235914"/>
<proteinExistence type="predicted"/>
<dbReference type="HOGENOM" id="CLU_780918_0_0_1"/>
<keyword evidence="4" id="KW-1185">Reference proteome</keyword>
<dbReference type="VEuPathDB" id="FungiDB:LELG_00702"/>
<gene>
    <name evidence="3" type="ORF">LELG_00702</name>
</gene>
<keyword evidence="1" id="KW-0175">Coiled coil</keyword>
<feature type="region of interest" description="Disordered" evidence="2">
    <location>
        <begin position="113"/>
        <end position="153"/>
    </location>
</feature>
<protein>
    <recommendedName>
        <fullName evidence="5">HMG box domain-containing protein</fullName>
    </recommendedName>
</protein>
<dbReference type="KEGG" id="lel:PVL30_000676"/>
<name>A5DTL6_LODEL</name>